<comment type="caution">
    <text evidence="1">The sequence shown here is derived from an EMBL/GenBank/DDBJ whole genome shotgun (WGS) entry which is preliminary data.</text>
</comment>
<organism evidence="1 2">
    <name type="scientific">Gomphosphaeria aponina SAG 52.96 = DSM 107014</name>
    <dbReference type="NCBI Taxonomy" id="1521640"/>
    <lineage>
        <taxon>Bacteria</taxon>
        <taxon>Bacillati</taxon>
        <taxon>Cyanobacteriota</taxon>
        <taxon>Cyanophyceae</taxon>
        <taxon>Oscillatoriophycideae</taxon>
        <taxon>Chroococcales</taxon>
        <taxon>Gomphosphaeriaceae</taxon>
        <taxon>Gomphosphaeria</taxon>
    </lineage>
</organism>
<protein>
    <submittedName>
        <fullName evidence="1">Uncharacterized protein</fullName>
    </submittedName>
</protein>
<sequence>MNNQFLLCHIGYPAGPPRKKLDFLQKSISREKRSCGVGRVLHEINIKIDFGSIFAKGLLYSRSAIGRRQKAEGKPLLLLSFRF</sequence>
<accession>A0A941GNV8</accession>
<dbReference type="AlphaFoldDB" id="A0A941GNV8"/>
<name>A0A941GNV8_9CHRO</name>
<dbReference type="Proteomes" id="UP000767446">
    <property type="component" value="Unassembled WGS sequence"/>
</dbReference>
<gene>
    <name evidence="1" type="ORF">DSM107014_06785</name>
</gene>
<evidence type="ECO:0000313" key="1">
    <source>
        <dbReference type="EMBL" id="MBR8827604.1"/>
    </source>
</evidence>
<reference evidence="1" key="1">
    <citation type="submission" date="2021-02" db="EMBL/GenBank/DDBJ databases">
        <title>Metagenome analyses of Stigonema ocellatum DSM 106950, Chlorogloea purpurea SAG 13.99 and Gomphosphaeria aponina DSM 107014.</title>
        <authorList>
            <person name="Marter P."/>
            <person name="Huang S."/>
        </authorList>
    </citation>
    <scope>NUCLEOTIDE SEQUENCE</scope>
    <source>
        <strain evidence="1">JP213</strain>
    </source>
</reference>
<proteinExistence type="predicted"/>
<dbReference type="EMBL" id="JADQBC010000036">
    <property type="protein sequence ID" value="MBR8827604.1"/>
    <property type="molecule type" value="Genomic_DNA"/>
</dbReference>
<evidence type="ECO:0000313" key="2">
    <source>
        <dbReference type="Proteomes" id="UP000767446"/>
    </source>
</evidence>